<dbReference type="EMBL" id="ASSJ01000049">
    <property type="protein sequence ID" value="ERN41500.1"/>
    <property type="molecule type" value="Genomic_DNA"/>
</dbReference>
<gene>
    <name evidence="2" type="ORF">KR51_00020790</name>
</gene>
<reference evidence="2 3" key="1">
    <citation type="submission" date="2013-05" db="EMBL/GenBank/DDBJ databases">
        <title>Draft genome sequence of Rubidibacter lacunae KORDI 51-2.</title>
        <authorList>
            <person name="Choi D.H."/>
            <person name="Noh J.H."/>
            <person name="Kwon K.-K."/>
            <person name="Lee J.-H."/>
            <person name="Ryu J.-Y."/>
        </authorList>
    </citation>
    <scope>NUCLEOTIDE SEQUENCE [LARGE SCALE GENOMIC DNA]</scope>
    <source>
        <strain evidence="2 3">KORDI 51-2</strain>
    </source>
</reference>
<organism evidence="2 3">
    <name type="scientific">Rubidibacter lacunae KORDI 51-2</name>
    <dbReference type="NCBI Taxonomy" id="582515"/>
    <lineage>
        <taxon>Bacteria</taxon>
        <taxon>Bacillati</taxon>
        <taxon>Cyanobacteriota</taxon>
        <taxon>Cyanophyceae</taxon>
        <taxon>Oscillatoriophycideae</taxon>
        <taxon>Chroococcales</taxon>
        <taxon>Aphanothecaceae</taxon>
        <taxon>Rubidibacter</taxon>
    </lineage>
</organism>
<evidence type="ECO:0000259" key="1">
    <source>
        <dbReference type="Pfam" id="PF18480"/>
    </source>
</evidence>
<keyword evidence="3" id="KW-1185">Reference proteome</keyword>
<feature type="domain" description="DUF5615" evidence="1">
    <location>
        <begin position="1"/>
        <end position="57"/>
    </location>
</feature>
<name>U5DP67_9CHRO</name>
<dbReference type="Proteomes" id="UP000016960">
    <property type="component" value="Unassembled WGS sequence"/>
</dbReference>
<dbReference type="AlphaFoldDB" id="U5DP67"/>
<dbReference type="eggNOG" id="COG4634">
    <property type="taxonomic scope" value="Bacteria"/>
</dbReference>
<evidence type="ECO:0000313" key="3">
    <source>
        <dbReference type="Proteomes" id="UP000016960"/>
    </source>
</evidence>
<accession>U5DP67</accession>
<dbReference type="STRING" id="582515.KR51_00020790"/>
<protein>
    <recommendedName>
        <fullName evidence="1">DUF5615 domain-containing protein</fullName>
    </recommendedName>
</protein>
<dbReference type="InterPro" id="IPR041049">
    <property type="entry name" value="DUF5615"/>
</dbReference>
<dbReference type="InParanoid" id="U5DP67"/>
<proteinExistence type="predicted"/>
<dbReference type="RefSeq" id="WP_022607083.1">
    <property type="nucleotide sequence ID" value="NZ_ASSJ01000049.1"/>
</dbReference>
<dbReference type="Pfam" id="PF18480">
    <property type="entry name" value="DUF5615"/>
    <property type="match status" value="1"/>
</dbReference>
<sequence length="93" mass="10375">MKFLADENFDNAIARGLRQRLPEIDLVRVQDVGLSGLNDQTILAWAAAENRVLLTHNVRTITRYAYERLLKDLPMAGVIEVRQSAAIGKAIAD</sequence>
<evidence type="ECO:0000313" key="2">
    <source>
        <dbReference type="EMBL" id="ERN41500.1"/>
    </source>
</evidence>
<comment type="caution">
    <text evidence="2">The sequence shown here is derived from an EMBL/GenBank/DDBJ whole genome shotgun (WGS) entry which is preliminary data.</text>
</comment>